<dbReference type="Gene3D" id="2.120.10.30">
    <property type="entry name" value="TolB, C-terminal domain"/>
    <property type="match status" value="1"/>
</dbReference>
<dbReference type="PANTHER" id="PTHR46513">
    <property type="entry name" value="VITELLOGENIN RECEPTOR-LIKE PROTEIN-RELATED-RELATED"/>
    <property type="match status" value="1"/>
</dbReference>
<dbReference type="Gene3D" id="2.10.25.10">
    <property type="entry name" value="Laminin"/>
    <property type="match status" value="2"/>
</dbReference>
<dbReference type="GO" id="GO:0060070">
    <property type="term" value="P:canonical Wnt signaling pathway"/>
    <property type="evidence" value="ECO:0007669"/>
    <property type="project" value="TreeGrafter"/>
</dbReference>
<evidence type="ECO:0000256" key="9">
    <source>
        <dbReference type="ARBA" id="ARBA00023136"/>
    </source>
</evidence>
<dbReference type="AlphaFoldDB" id="A0A5E4NHP7"/>
<feature type="region of interest" description="Disordered" evidence="16">
    <location>
        <begin position="588"/>
        <end position="607"/>
    </location>
</feature>
<dbReference type="GO" id="GO:0042813">
    <property type="term" value="F:Wnt receptor activity"/>
    <property type="evidence" value="ECO:0007669"/>
    <property type="project" value="TreeGrafter"/>
</dbReference>
<name>A0A5E4NHP7_9HEMI</name>
<keyword evidence="5" id="KW-0677">Repeat</keyword>
<comment type="caution">
    <text evidence="14">Lacks conserved residue(s) required for the propagation of feature annotation.</text>
</comment>
<keyword evidence="17" id="KW-0812">Transmembrane</keyword>
<dbReference type="InterPro" id="IPR050778">
    <property type="entry name" value="Cueball_EGF_LRP_Nidogen"/>
</dbReference>
<keyword evidence="8" id="KW-0896">Oogenesis</keyword>
<keyword evidence="2" id="KW-1003">Cell membrane</keyword>
<keyword evidence="3 14" id="KW-0245">EGF-like domain</keyword>
<evidence type="ECO:0000256" key="16">
    <source>
        <dbReference type="SAM" id="MobiDB-lite"/>
    </source>
</evidence>
<evidence type="ECO:0000256" key="3">
    <source>
        <dbReference type="ARBA" id="ARBA00022536"/>
    </source>
</evidence>
<evidence type="ECO:0000256" key="1">
    <source>
        <dbReference type="ARBA" id="ARBA00004251"/>
    </source>
</evidence>
<dbReference type="InterPro" id="IPR011042">
    <property type="entry name" value="6-blade_b-propeller_TolB-like"/>
</dbReference>
<feature type="domain" description="EGF-like" evidence="18">
    <location>
        <begin position="395"/>
        <end position="431"/>
    </location>
</feature>
<evidence type="ECO:0000313" key="19">
    <source>
        <dbReference type="EMBL" id="VVC43189.1"/>
    </source>
</evidence>
<keyword evidence="9 17" id="KW-0472">Membrane</keyword>
<evidence type="ECO:0000256" key="6">
    <source>
        <dbReference type="ARBA" id="ARBA00022782"/>
    </source>
</evidence>
<evidence type="ECO:0000256" key="15">
    <source>
        <dbReference type="PROSITE-ProRule" id="PRU00461"/>
    </source>
</evidence>
<evidence type="ECO:0000256" key="14">
    <source>
        <dbReference type="PROSITE-ProRule" id="PRU00076"/>
    </source>
</evidence>
<dbReference type="SUPFAM" id="SSF63825">
    <property type="entry name" value="YWTD domain"/>
    <property type="match status" value="1"/>
</dbReference>
<sequence length="607" mass="67777">MSLSDYKFALAVVSIVFIAGSVRTWDLGVVTSAQIQFFKNKEIETLAADRLKDMTAIAYDPIKKDVYVSDANQKVGSIFRMKTTGDAAYTAVEPIVAKQSATVQGMAFDYRTSILYWTTGNGLSINYVHVPENVTKVPLTGVVLFKFKDVIPQGIAIDTCRGYLYWTNCNHLNATIERSRPDGSEHTVLIHEQLFQPLGIAVDMENDLLYWSNEREGMYYSIEASNLDGGTRRTLIHGTHHQPFSIALDERDIYWSDWVNDVVWTMPKDSFQGGVQPTAVVKYESIKTPMGLITSTPAIVNDTQCIAVTRTQNNTWLMTEATLQETVSYEALRNYCKNNGILHANGTCTCALGFEGNFCTTHVCQDYCVSGTCTVDSMGRPQCHCPADFTGERCELQMCTDRCQNGGQCLLDKDGHNRCDCPIGYTGNMCENKLSDFINELCSVYCQPSNPLMKTASAVCSCEEYISGHHYDYSNMEISSCKLSKTIIAIMGFLFVMVACFGTTTLVLARKVRFLGRRPRIKKRIVVNKSITPLQSCRPPQQQNQQCEITIENCCNMNICETPCFEPDYRPPKLGGLLNSLGKSKKEDKANLLSNTDMSSEDEKPSF</sequence>
<accession>A0A5E4NHP7</accession>
<feature type="repeat" description="LDL-receptor class B" evidence="15">
    <location>
        <begin position="162"/>
        <end position="206"/>
    </location>
</feature>
<gene>
    <name evidence="19" type="ORF">CINCED_3A018444</name>
</gene>
<comment type="subcellular location">
    <subcellularLocation>
        <location evidence="1">Cell membrane</location>
        <topology evidence="1">Single-pass type I membrane protein</topology>
    </subcellularLocation>
</comment>
<evidence type="ECO:0000256" key="8">
    <source>
        <dbReference type="ARBA" id="ARBA00022943"/>
    </source>
</evidence>
<dbReference type="SMART" id="SM00135">
    <property type="entry name" value="LY"/>
    <property type="match status" value="5"/>
</dbReference>
<evidence type="ECO:0000256" key="13">
    <source>
        <dbReference type="ARBA" id="ARBA00040020"/>
    </source>
</evidence>
<dbReference type="InterPro" id="IPR000033">
    <property type="entry name" value="LDLR_classB_rpt"/>
</dbReference>
<dbReference type="OrthoDB" id="382013at2759"/>
<keyword evidence="17" id="KW-1133">Transmembrane helix</keyword>
<keyword evidence="6" id="KW-0221">Differentiation</keyword>
<keyword evidence="7" id="KW-0744">Spermatogenesis</keyword>
<dbReference type="SUPFAM" id="SSF57196">
    <property type="entry name" value="EGF/Laminin"/>
    <property type="match status" value="2"/>
</dbReference>
<dbReference type="PANTHER" id="PTHR46513:SF42">
    <property type="entry name" value="PROTEIN CUEBALL"/>
    <property type="match status" value="1"/>
</dbReference>
<evidence type="ECO:0000256" key="7">
    <source>
        <dbReference type="ARBA" id="ARBA00022871"/>
    </source>
</evidence>
<evidence type="ECO:0000256" key="2">
    <source>
        <dbReference type="ARBA" id="ARBA00022475"/>
    </source>
</evidence>
<evidence type="ECO:0000256" key="17">
    <source>
        <dbReference type="SAM" id="Phobius"/>
    </source>
</evidence>
<dbReference type="Proteomes" id="UP000325440">
    <property type="component" value="Unassembled WGS sequence"/>
</dbReference>
<feature type="repeat" description="LDL-receptor class B" evidence="15">
    <location>
        <begin position="207"/>
        <end position="252"/>
    </location>
</feature>
<keyword evidence="10 14" id="KW-1015">Disulfide bond</keyword>
<dbReference type="CDD" id="cd00054">
    <property type="entry name" value="EGF_CA"/>
    <property type="match status" value="2"/>
</dbReference>
<evidence type="ECO:0000256" key="4">
    <source>
        <dbReference type="ARBA" id="ARBA00022729"/>
    </source>
</evidence>
<dbReference type="PROSITE" id="PS01186">
    <property type="entry name" value="EGF_2"/>
    <property type="match status" value="1"/>
</dbReference>
<proteinExistence type="inferred from homology"/>
<dbReference type="GO" id="GO:0005886">
    <property type="term" value="C:plasma membrane"/>
    <property type="evidence" value="ECO:0007669"/>
    <property type="project" value="UniProtKB-SubCell"/>
</dbReference>
<protein>
    <recommendedName>
        <fullName evidence="13">Protein cueball</fullName>
    </recommendedName>
</protein>
<feature type="disulfide bond" evidence="14">
    <location>
        <begin position="350"/>
        <end position="359"/>
    </location>
</feature>
<keyword evidence="11" id="KW-0325">Glycoprotein</keyword>
<dbReference type="Pfam" id="PF00058">
    <property type="entry name" value="Ldl_recept_b"/>
    <property type="match status" value="1"/>
</dbReference>
<evidence type="ECO:0000256" key="12">
    <source>
        <dbReference type="ARBA" id="ARBA00038070"/>
    </source>
</evidence>
<dbReference type="GO" id="GO:0048477">
    <property type="term" value="P:oogenesis"/>
    <property type="evidence" value="ECO:0007669"/>
    <property type="project" value="UniProtKB-KW"/>
</dbReference>
<dbReference type="PROSITE" id="PS00022">
    <property type="entry name" value="EGF_1"/>
    <property type="match status" value="1"/>
</dbReference>
<evidence type="ECO:0000256" key="10">
    <source>
        <dbReference type="ARBA" id="ARBA00023157"/>
    </source>
</evidence>
<dbReference type="InterPro" id="IPR000742">
    <property type="entry name" value="EGF"/>
</dbReference>
<dbReference type="PROSITE" id="PS51120">
    <property type="entry name" value="LDLRB"/>
    <property type="match status" value="2"/>
</dbReference>
<feature type="domain" description="EGF-like" evidence="18">
    <location>
        <begin position="327"/>
        <end position="360"/>
    </location>
</feature>
<dbReference type="PROSITE" id="PS50026">
    <property type="entry name" value="EGF_3"/>
    <property type="match status" value="2"/>
</dbReference>
<evidence type="ECO:0000313" key="20">
    <source>
        <dbReference type="Proteomes" id="UP000325440"/>
    </source>
</evidence>
<dbReference type="GO" id="GO:0017147">
    <property type="term" value="F:Wnt-protein binding"/>
    <property type="evidence" value="ECO:0007669"/>
    <property type="project" value="TreeGrafter"/>
</dbReference>
<keyword evidence="4" id="KW-0732">Signal</keyword>
<evidence type="ECO:0000256" key="11">
    <source>
        <dbReference type="ARBA" id="ARBA00023180"/>
    </source>
</evidence>
<reference evidence="19 20" key="1">
    <citation type="submission" date="2019-08" db="EMBL/GenBank/DDBJ databases">
        <authorList>
            <person name="Alioto T."/>
            <person name="Alioto T."/>
            <person name="Gomez Garrido J."/>
        </authorList>
    </citation>
    <scope>NUCLEOTIDE SEQUENCE [LARGE SCALE GENOMIC DNA]</scope>
</reference>
<feature type="disulfide bond" evidence="14">
    <location>
        <begin position="399"/>
        <end position="409"/>
    </location>
</feature>
<evidence type="ECO:0000259" key="18">
    <source>
        <dbReference type="PROSITE" id="PS50026"/>
    </source>
</evidence>
<dbReference type="GO" id="GO:0007283">
    <property type="term" value="P:spermatogenesis"/>
    <property type="evidence" value="ECO:0007669"/>
    <property type="project" value="UniProtKB-KW"/>
</dbReference>
<organism evidence="19 20">
    <name type="scientific">Cinara cedri</name>
    <dbReference type="NCBI Taxonomy" id="506608"/>
    <lineage>
        <taxon>Eukaryota</taxon>
        <taxon>Metazoa</taxon>
        <taxon>Ecdysozoa</taxon>
        <taxon>Arthropoda</taxon>
        <taxon>Hexapoda</taxon>
        <taxon>Insecta</taxon>
        <taxon>Pterygota</taxon>
        <taxon>Neoptera</taxon>
        <taxon>Paraneoptera</taxon>
        <taxon>Hemiptera</taxon>
        <taxon>Sternorrhyncha</taxon>
        <taxon>Aphidomorpha</taxon>
        <taxon>Aphidoidea</taxon>
        <taxon>Aphididae</taxon>
        <taxon>Lachninae</taxon>
        <taxon>Cinara</taxon>
    </lineage>
</organism>
<dbReference type="SMART" id="SM00181">
    <property type="entry name" value="EGF"/>
    <property type="match status" value="3"/>
</dbReference>
<feature type="disulfide bond" evidence="14">
    <location>
        <begin position="421"/>
        <end position="430"/>
    </location>
</feature>
<feature type="transmembrane region" description="Helical" evidence="17">
    <location>
        <begin position="487"/>
        <end position="509"/>
    </location>
</feature>
<dbReference type="EMBL" id="CABPRJ010002368">
    <property type="protein sequence ID" value="VVC43189.1"/>
    <property type="molecule type" value="Genomic_DNA"/>
</dbReference>
<keyword evidence="20" id="KW-1185">Reference proteome</keyword>
<evidence type="ECO:0000256" key="5">
    <source>
        <dbReference type="ARBA" id="ARBA00022737"/>
    </source>
</evidence>
<comment type="similarity">
    <text evidence="12">Belongs to the cueball family.</text>
</comment>